<evidence type="ECO:0000313" key="2">
    <source>
        <dbReference type="EMBL" id="KAG6468762.1"/>
    </source>
</evidence>
<name>A0A8J5ETR9_ZINOF</name>
<gene>
    <name evidence="2" type="ORF">ZIOFF_073455</name>
</gene>
<dbReference type="GO" id="GO:0019888">
    <property type="term" value="F:protein phosphatase regulator activity"/>
    <property type="evidence" value="ECO:0007669"/>
    <property type="project" value="InterPro"/>
</dbReference>
<dbReference type="EMBL" id="JACMSC010000022">
    <property type="protein sequence ID" value="KAG6468762.1"/>
    <property type="molecule type" value="Genomic_DNA"/>
</dbReference>
<dbReference type="SUPFAM" id="SSF54211">
    <property type="entry name" value="Ribosomal protein S5 domain 2-like"/>
    <property type="match status" value="1"/>
</dbReference>
<evidence type="ECO:0000313" key="3">
    <source>
        <dbReference type="Proteomes" id="UP000734854"/>
    </source>
</evidence>
<dbReference type="InterPro" id="IPR011989">
    <property type="entry name" value="ARM-like"/>
</dbReference>
<feature type="region of interest" description="Disordered" evidence="1">
    <location>
        <begin position="27"/>
        <end position="46"/>
    </location>
</feature>
<organism evidence="2 3">
    <name type="scientific">Zingiber officinale</name>
    <name type="common">Ginger</name>
    <name type="synonym">Amomum zingiber</name>
    <dbReference type="NCBI Taxonomy" id="94328"/>
    <lineage>
        <taxon>Eukaryota</taxon>
        <taxon>Viridiplantae</taxon>
        <taxon>Streptophyta</taxon>
        <taxon>Embryophyta</taxon>
        <taxon>Tracheophyta</taxon>
        <taxon>Spermatophyta</taxon>
        <taxon>Magnoliopsida</taxon>
        <taxon>Liliopsida</taxon>
        <taxon>Zingiberales</taxon>
        <taxon>Zingiberaceae</taxon>
        <taxon>Zingiber</taxon>
    </lineage>
</organism>
<dbReference type="InterPro" id="IPR002554">
    <property type="entry name" value="PP2A_B56"/>
</dbReference>
<dbReference type="PANTHER" id="PTHR10257:SF3">
    <property type="entry name" value="SERINE_THREONINE-PROTEIN PHOSPHATASE 2A 56 KDA REGULATORY SUBUNIT GAMMA ISOFORM"/>
    <property type="match status" value="1"/>
</dbReference>
<keyword evidence="3" id="KW-1185">Reference proteome</keyword>
<dbReference type="GO" id="GO:0000159">
    <property type="term" value="C:protein phosphatase type 2A complex"/>
    <property type="evidence" value="ECO:0007669"/>
    <property type="project" value="InterPro"/>
</dbReference>
<sequence>MGFSSPIINRNPNPQGIDLTPQALSFASRSSGADPSSPRQLHSSTAPGVVPQIESLPLFRDVPVLERQALFLHKLQICSMLFDFSDMLKSAREKEVKRQTLSELIDFVQSGSGRLNEQVQEELVRTVDINIFRSLPPASHENTGIEPTDPEEEDPYRFQNCLREIRKLVRDVEDVDKGVLIKKEDWHKLHVHIASYNNFPTTAGLASSAAGFACLGRDQVARVVVCMVVLLNGRWVMMLAEVIALQFPLPQNLIGMILLLSLLCPRLKEHMEYCINHPEEMSKLSKLKAHITEVKGIMMDNIEKVSYYTVIPCCANKDLDFFDRMIMT</sequence>
<dbReference type="Gene3D" id="3.30.450.50">
    <property type="entry name" value="Longin domain"/>
    <property type="match status" value="1"/>
</dbReference>
<accession>A0A8J5ETR9</accession>
<protein>
    <submittedName>
        <fullName evidence="2">Uncharacterized protein</fullName>
    </submittedName>
</protein>
<dbReference type="AlphaFoldDB" id="A0A8J5ETR9"/>
<dbReference type="Proteomes" id="UP000734854">
    <property type="component" value="Unassembled WGS sequence"/>
</dbReference>
<evidence type="ECO:0000256" key="1">
    <source>
        <dbReference type="SAM" id="MobiDB-lite"/>
    </source>
</evidence>
<comment type="caution">
    <text evidence="2">The sequence shown here is derived from an EMBL/GenBank/DDBJ whole genome shotgun (WGS) entry which is preliminary data.</text>
</comment>
<dbReference type="SUPFAM" id="SSF48371">
    <property type="entry name" value="ARM repeat"/>
    <property type="match status" value="1"/>
</dbReference>
<dbReference type="Gene3D" id="1.25.10.10">
    <property type="entry name" value="Leucine-rich Repeat Variant"/>
    <property type="match status" value="1"/>
</dbReference>
<dbReference type="GO" id="GO:0007165">
    <property type="term" value="P:signal transduction"/>
    <property type="evidence" value="ECO:0007669"/>
    <property type="project" value="InterPro"/>
</dbReference>
<dbReference type="Pfam" id="PF01603">
    <property type="entry name" value="B56"/>
    <property type="match status" value="1"/>
</dbReference>
<dbReference type="PANTHER" id="PTHR10257">
    <property type="entry name" value="SERINE/THREONINE PROTEIN PHOSPHATASE 2A PP2A REGULATORY SUBUNIT B"/>
    <property type="match status" value="1"/>
</dbReference>
<reference evidence="2 3" key="1">
    <citation type="submission" date="2020-08" db="EMBL/GenBank/DDBJ databases">
        <title>Plant Genome Project.</title>
        <authorList>
            <person name="Zhang R.-G."/>
        </authorList>
    </citation>
    <scope>NUCLEOTIDE SEQUENCE [LARGE SCALE GENOMIC DNA]</scope>
    <source>
        <tissue evidence="2">Rhizome</tissue>
    </source>
</reference>
<proteinExistence type="predicted"/>
<dbReference type="InterPro" id="IPR016024">
    <property type="entry name" value="ARM-type_fold"/>
</dbReference>
<dbReference type="InterPro" id="IPR020568">
    <property type="entry name" value="Ribosomal_Su5_D2-typ_SF"/>
</dbReference>